<evidence type="ECO:0000313" key="2">
    <source>
        <dbReference type="Proteomes" id="UP001374579"/>
    </source>
</evidence>
<dbReference type="AlphaFoldDB" id="A0AAN9BCW4"/>
<proteinExistence type="predicted"/>
<accession>A0AAN9BCW4</accession>
<sequence length="111" mass="13258">MEGTGSCPRFNWEARDLVGEWNSFKDHVSFMFKGPLKAKSEEEKCSYLMLWVGEKGRKIFSTWTLSDEQQKKLQNYYDGFKAYVQPKSNPIFARYKFHSKYRHQMKRVNSL</sequence>
<evidence type="ECO:0000313" key="1">
    <source>
        <dbReference type="EMBL" id="KAK7102741.1"/>
    </source>
</evidence>
<gene>
    <name evidence="1" type="ORF">V1264_020922</name>
</gene>
<comment type="caution">
    <text evidence="1">The sequence shown here is derived from an EMBL/GenBank/DDBJ whole genome shotgun (WGS) entry which is preliminary data.</text>
</comment>
<name>A0AAN9BCW4_9CAEN</name>
<keyword evidence="2" id="KW-1185">Reference proteome</keyword>
<organism evidence="1 2">
    <name type="scientific">Littorina saxatilis</name>
    <dbReference type="NCBI Taxonomy" id="31220"/>
    <lineage>
        <taxon>Eukaryota</taxon>
        <taxon>Metazoa</taxon>
        <taxon>Spiralia</taxon>
        <taxon>Lophotrochozoa</taxon>
        <taxon>Mollusca</taxon>
        <taxon>Gastropoda</taxon>
        <taxon>Caenogastropoda</taxon>
        <taxon>Littorinimorpha</taxon>
        <taxon>Littorinoidea</taxon>
        <taxon>Littorinidae</taxon>
        <taxon>Littorina</taxon>
    </lineage>
</organism>
<dbReference type="Proteomes" id="UP001374579">
    <property type="component" value="Unassembled WGS sequence"/>
</dbReference>
<protein>
    <submittedName>
        <fullName evidence="1">Uncharacterized protein</fullName>
    </submittedName>
</protein>
<dbReference type="EMBL" id="JBAMIC010000010">
    <property type="protein sequence ID" value="KAK7102741.1"/>
    <property type="molecule type" value="Genomic_DNA"/>
</dbReference>
<reference evidence="1 2" key="1">
    <citation type="submission" date="2024-02" db="EMBL/GenBank/DDBJ databases">
        <title>Chromosome-scale genome assembly of the rough periwinkle Littorina saxatilis.</title>
        <authorList>
            <person name="De Jode A."/>
            <person name="Faria R."/>
            <person name="Formenti G."/>
            <person name="Sims Y."/>
            <person name="Smith T.P."/>
            <person name="Tracey A."/>
            <person name="Wood J.M.D."/>
            <person name="Zagrodzka Z.B."/>
            <person name="Johannesson K."/>
            <person name="Butlin R.K."/>
            <person name="Leder E.H."/>
        </authorList>
    </citation>
    <scope>NUCLEOTIDE SEQUENCE [LARGE SCALE GENOMIC DNA]</scope>
    <source>
        <strain evidence="1">Snail1</strain>
        <tissue evidence="1">Muscle</tissue>
    </source>
</reference>